<dbReference type="AlphaFoldDB" id="A0A4Y2SP19"/>
<evidence type="ECO:0000313" key="3">
    <source>
        <dbReference type="Proteomes" id="UP000499080"/>
    </source>
</evidence>
<dbReference type="Proteomes" id="UP000499080">
    <property type="component" value="Unassembled WGS sequence"/>
</dbReference>
<evidence type="ECO:0000313" key="2">
    <source>
        <dbReference type="EMBL" id="GBN90048.1"/>
    </source>
</evidence>
<keyword evidence="1" id="KW-1133">Transmembrane helix</keyword>
<proteinExistence type="predicted"/>
<dbReference type="InterPro" id="IPR052728">
    <property type="entry name" value="O2_lipid_transport_reg"/>
</dbReference>
<keyword evidence="3" id="KW-1185">Reference proteome</keyword>
<dbReference type="PANTHER" id="PTHR11161:SF0">
    <property type="entry name" value="O-ACYLTRANSFERASE LIKE PROTEIN"/>
    <property type="match status" value="1"/>
</dbReference>
<accession>A0A4Y2SP19</accession>
<name>A0A4Y2SP19_ARAVE</name>
<dbReference type="OrthoDB" id="207378at2759"/>
<evidence type="ECO:0000256" key="1">
    <source>
        <dbReference type="SAM" id="Phobius"/>
    </source>
</evidence>
<sequence length="304" mass="33829">MSLNYNTASVSEVEDGTTQESLYSEVSQLSLKDAVIYYQGLLAQNNLISSESSASISHEAMLMGEENFQNTLAILAEKIIVSDEELIHENERYQERSLVEVGKILQSAFSNATLTCKATSRKLTAGAIVVICLLSVFALLAVIGSFITALEYYMKETFPKDQKCKPFFNCFCIFTNGEKILNTANSEGQLPCLHGIRFLSMNWIILLHTYAFQIPMISNTDEVLNDNHQWSLTLNSSFSVDSFFLLRPSPIEPTRKSVRPLWPTPVMASPSVSDSCRDSDHSIASECVGSAGKVRNEFCLQLIF</sequence>
<comment type="caution">
    <text evidence="2">The sequence shown here is derived from an EMBL/GenBank/DDBJ whole genome shotgun (WGS) entry which is preliminary data.</text>
</comment>
<protein>
    <submittedName>
        <fullName evidence="2">Uncharacterized protein</fullName>
    </submittedName>
</protein>
<organism evidence="2 3">
    <name type="scientific">Araneus ventricosus</name>
    <name type="common">Orbweaver spider</name>
    <name type="synonym">Epeira ventricosa</name>
    <dbReference type="NCBI Taxonomy" id="182803"/>
    <lineage>
        <taxon>Eukaryota</taxon>
        <taxon>Metazoa</taxon>
        <taxon>Ecdysozoa</taxon>
        <taxon>Arthropoda</taxon>
        <taxon>Chelicerata</taxon>
        <taxon>Arachnida</taxon>
        <taxon>Araneae</taxon>
        <taxon>Araneomorphae</taxon>
        <taxon>Entelegynae</taxon>
        <taxon>Araneoidea</taxon>
        <taxon>Araneidae</taxon>
        <taxon>Araneus</taxon>
    </lineage>
</organism>
<feature type="transmembrane region" description="Helical" evidence="1">
    <location>
        <begin position="125"/>
        <end position="153"/>
    </location>
</feature>
<keyword evidence="1" id="KW-0472">Membrane</keyword>
<reference evidence="2 3" key="1">
    <citation type="journal article" date="2019" name="Sci. Rep.">
        <title>Orb-weaving spider Araneus ventricosus genome elucidates the spidroin gene catalogue.</title>
        <authorList>
            <person name="Kono N."/>
            <person name="Nakamura H."/>
            <person name="Ohtoshi R."/>
            <person name="Moran D.A.P."/>
            <person name="Shinohara A."/>
            <person name="Yoshida Y."/>
            <person name="Fujiwara M."/>
            <person name="Mori M."/>
            <person name="Tomita M."/>
            <person name="Arakawa K."/>
        </authorList>
    </citation>
    <scope>NUCLEOTIDE SEQUENCE [LARGE SCALE GENOMIC DNA]</scope>
</reference>
<keyword evidence="1" id="KW-0812">Transmembrane</keyword>
<dbReference type="PANTHER" id="PTHR11161">
    <property type="entry name" value="O-ACYLTRANSFERASE"/>
    <property type="match status" value="1"/>
</dbReference>
<gene>
    <name evidence="2" type="ORF">AVEN_198056_1</name>
</gene>
<dbReference type="EMBL" id="BGPR01023120">
    <property type="protein sequence ID" value="GBN90048.1"/>
    <property type="molecule type" value="Genomic_DNA"/>
</dbReference>